<dbReference type="FunCoup" id="A0A067R593">
    <property type="interactions" value="120"/>
</dbReference>
<dbReference type="EMBL" id="KK852686">
    <property type="protein sequence ID" value="KDR18455.1"/>
    <property type="molecule type" value="Genomic_DNA"/>
</dbReference>
<dbReference type="PANTHER" id="PTHR11575:SF48">
    <property type="entry name" value="5'-NUCLEOTIDASE"/>
    <property type="match status" value="1"/>
</dbReference>
<dbReference type="InterPro" id="IPR036907">
    <property type="entry name" value="5'-Nucleotdase_C_sf"/>
</dbReference>
<evidence type="ECO:0000256" key="4">
    <source>
        <dbReference type="SAM" id="MobiDB-lite"/>
    </source>
</evidence>
<evidence type="ECO:0000256" key="1">
    <source>
        <dbReference type="ARBA" id="ARBA00006654"/>
    </source>
</evidence>
<protein>
    <submittedName>
        <fullName evidence="7">5'-nucleotidase</fullName>
    </submittedName>
</protein>
<feature type="domain" description="5'-Nucleotidase C-terminal" evidence="6">
    <location>
        <begin position="344"/>
        <end position="499"/>
    </location>
</feature>
<dbReference type="GO" id="GO:0009166">
    <property type="term" value="P:nucleotide catabolic process"/>
    <property type="evidence" value="ECO:0007669"/>
    <property type="project" value="InterPro"/>
</dbReference>
<dbReference type="AlphaFoldDB" id="A0A067R593"/>
<dbReference type="InterPro" id="IPR004843">
    <property type="entry name" value="Calcineurin-like_PHP"/>
</dbReference>
<gene>
    <name evidence="7" type="ORF">L798_07458</name>
</gene>
<evidence type="ECO:0000259" key="6">
    <source>
        <dbReference type="Pfam" id="PF02872"/>
    </source>
</evidence>
<evidence type="ECO:0000256" key="2">
    <source>
        <dbReference type="ARBA" id="ARBA00022729"/>
    </source>
</evidence>
<name>A0A067R593_ZOONE</name>
<feature type="domain" description="Calcineurin-like phosphoesterase" evidence="5">
    <location>
        <begin position="69"/>
        <end position="273"/>
    </location>
</feature>
<dbReference type="PANTHER" id="PTHR11575">
    <property type="entry name" value="5'-NUCLEOTIDASE-RELATED"/>
    <property type="match status" value="1"/>
</dbReference>
<dbReference type="CDD" id="cd07406">
    <property type="entry name" value="MPP_CG11883_N"/>
    <property type="match status" value="1"/>
</dbReference>
<dbReference type="InterPro" id="IPR029052">
    <property type="entry name" value="Metallo-depent_PP-like"/>
</dbReference>
<dbReference type="eggNOG" id="KOG4419">
    <property type="taxonomic scope" value="Eukaryota"/>
</dbReference>
<proteinExistence type="inferred from homology"/>
<dbReference type="SUPFAM" id="SSF56300">
    <property type="entry name" value="Metallo-dependent phosphatases"/>
    <property type="match status" value="1"/>
</dbReference>
<dbReference type="OMA" id="GETWYDF"/>
<dbReference type="InterPro" id="IPR041821">
    <property type="entry name" value="CG11883_N"/>
</dbReference>
<feature type="region of interest" description="Disordered" evidence="4">
    <location>
        <begin position="656"/>
        <end position="680"/>
    </location>
</feature>
<comment type="similarity">
    <text evidence="1 3">Belongs to the 5'-nucleotidase family.</text>
</comment>
<dbReference type="GO" id="GO:0016787">
    <property type="term" value="F:hydrolase activity"/>
    <property type="evidence" value="ECO:0007669"/>
    <property type="project" value="UniProtKB-KW"/>
</dbReference>
<dbReference type="InParanoid" id="A0A067R593"/>
<feature type="compositionally biased region" description="Basic residues" evidence="4">
    <location>
        <begin position="591"/>
        <end position="612"/>
    </location>
</feature>
<dbReference type="Gene3D" id="3.60.21.10">
    <property type="match status" value="1"/>
</dbReference>
<feature type="region of interest" description="Disordered" evidence="4">
    <location>
        <begin position="555"/>
        <end position="612"/>
    </location>
</feature>
<organism evidence="7 8">
    <name type="scientific">Zootermopsis nevadensis</name>
    <name type="common">Dampwood termite</name>
    <dbReference type="NCBI Taxonomy" id="136037"/>
    <lineage>
        <taxon>Eukaryota</taxon>
        <taxon>Metazoa</taxon>
        <taxon>Ecdysozoa</taxon>
        <taxon>Arthropoda</taxon>
        <taxon>Hexapoda</taxon>
        <taxon>Insecta</taxon>
        <taxon>Pterygota</taxon>
        <taxon>Neoptera</taxon>
        <taxon>Polyneoptera</taxon>
        <taxon>Dictyoptera</taxon>
        <taxon>Blattodea</taxon>
        <taxon>Blattoidea</taxon>
        <taxon>Termitoidae</taxon>
        <taxon>Termopsidae</taxon>
        <taxon>Zootermopsis</taxon>
    </lineage>
</organism>
<accession>A0A067R593</accession>
<evidence type="ECO:0000313" key="8">
    <source>
        <dbReference type="Proteomes" id="UP000027135"/>
    </source>
</evidence>
<evidence type="ECO:0000259" key="5">
    <source>
        <dbReference type="Pfam" id="PF00149"/>
    </source>
</evidence>
<keyword evidence="3" id="KW-0378">Hydrolase</keyword>
<dbReference type="InterPro" id="IPR006179">
    <property type="entry name" value="5_nucleotidase/apyrase"/>
</dbReference>
<dbReference type="Pfam" id="PF02872">
    <property type="entry name" value="5_nucleotid_C"/>
    <property type="match status" value="1"/>
</dbReference>
<evidence type="ECO:0000313" key="7">
    <source>
        <dbReference type="EMBL" id="KDR18455.1"/>
    </source>
</evidence>
<dbReference type="SUPFAM" id="SSF55816">
    <property type="entry name" value="5'-nucleotidase (syn. UDP-sugar hydrolase), C-terminal domain"/>
    <property type="match status" value="1"/>
</dbReference>
<dbReference type="Proteomes" id="UP000027135">
    <property type="component" value="Unassembled WGS sequence"/>
</dbReference>
<dbReference type="Pfam" id="PF00149">
    <property type="entry name" value="Metallophos"/>
    <property type="match status" value="1"/>
</dbReference>
<feature type="compositionally biased region" description="Acidic residues" evidence="4">
    <location>
        <begin position="658"/>
        <end position="668"/>
    </location>
</feature>
<dbReference type="GO" id="GO:0000166">
    <property type="term" value="F:nucleotide binding"/>
    <property type="evidence" value="ECO:0007669"/>
    <property type="project" value="UniProtKB-KW"/>
</dbReference>
<dbReference type="STRING" id="136037.A0A067R593"/>
<keyword evidence="3" id="KW-0547">Nucleotide-binding</keyword>
<dbReference type="Gene3D" id="3.90.780.10">
    <property type="entry name" value="5'-Nucleotidase, C-terminal domain"/>
    <property type="match status" value="1"/>
</dbReference>
<keyword evidence="8" id="KW-1185">Reference proteome</keyword>
<keyword evidence="2" id="KW-0732">Signal</keyword>
<dbReference type="OrthoDB" id="10252235at2759"/>
<dbReference type="PRINTS" id="PR01607">
    <property type="entry name" value="APYRASEFAMLY"/>
</dbReference>
<sequence length="680" mass="75120">MASFAAQAAIRSKWTDLVESSPFDVPGEVSSGVRSVVGWLKQASLEVRQAGRRTLNTLSGGAMGGCSLTILHYNDVYNIESRVTEPVGGAARFCTAVKSFLHLNPLVLFSGDIFSPSMLSSFTKGEQMVPVLNECGTHCAVFGNHDFDFGLEVLRDLVSQTNFPWLMSNVIDQETGRPLGDGRITHVIDWNGKRIGLVGLVEQEWLDTLANINPEEVTFLDFVEAGRKLGAQLKQEGCDYVIALTHMRNPNDVKLAENVDEIDLILGGHDHVYEVKQINGKYIIKSGTDFRRFSKIALNFDKALVDVSVEEITVTSAFPEDPTLKQLLDKYASVMEGKMDEVLGSFSVPLDGRFESVRTGETNLGNWVCDVILAATGADLVLLNSGTLRSDQIHPAGNFSMRDLVTIIPMMDPLIVISVTGQDILDALENGVSMYPKLEGRFPQVAGISFAFDPQQPPGKRVDPQFVRIGDEYLVPDQRYRLATKTYLYSGCDGYSVLKNAKVLVDQEVCPEVGLAIQNHFQAIDMWLGKTKHHSKHRQSLVTLSRRHSLVKMLDGAGGELDGPPPIRRASTVDVSTGDNRHSPSPSPPHPHAHPNPHPHPPPHTHAQSRSRLTRRASLDDLEQESCKLSPKIEGRIVILTDEKRHELMMERQRLEEDSVIPEVEDECSPQGSIDRAEIS</sequence>
<dbReference type="InterPro" id="IPR008334">
    <property type="entry name" value="5'-Nucleotdase_C"/>
</dbReference>
<reference evidence="7 8" key="1">
    <citation type="journal article" date="2014" name="Nat. Commun.">
        <title>Molecular traces of alternative social organization in a termite genome.</title>
        <authorList>
            <person name="Terrapon N."/>
            <person name="Li C."/>
            <person name="Robertson H.M."/>
            <person name="Ji L."/>
            <person name="Meng X."/>
            <person name="Booth W."/>
            <person name="Chen Z."/>
            <person name="Childers C.P."/>
            <person name="Glastad K.M."/>
            <person name="Gokhale K."/>
            <person name="Gowin J."/>
            <person name="Gronenberg W."/>
            <person name="Hermansen R.A."/>
            <person name="Hu H."/>
            <person name="Hunt B.G."/>
            <person name="Huylmans A.K."/>
            <person name="Khalil S.M."/>
            <person name="Mitchell R.D."/>
            <person name="Munoz-Torres M.C."/>
            <person name="Mustard J.A."/>
            <person name="Pan H."/>
            <person name="Reese J.T."/>
            <person name="Scharf M.E."/>
            <person name="Sun F."/>
            <person name="Vogel H."/>
            <person name="Xiao J."/>
            <person name="Yang W."/>
            <person name="Yang Z."/>
            <person name="Yang Z."/>
            <person name="Zhou J."/>
            <person name="Zhu J."/>
            <person name="Brent C.S."/>
            <person name="Elsik C.G."/>
            <person name="Goodisman M.A."/>
            <person name="Liberles D.A."/>
            <person name="Roe R.M."/>
            <person name="Vargo E.L."/>
            <person name="Vilcinskas A."/>
            <person name="Wang J."/>
            <person name="Bornberg-Bauer E."/>
            <person name="Korb J."/>
            <person name="Zhang G."/>
            <person name="Liebig J."/>
        </authorList>
    </citation>
    <scope>NUCLEOTIDE SEQUENCE [LARGE SCALE GENOMIC DNA]</scope>
    <source>
        <tissue evidence="7">Whole organism</tissue>
    </source>
</reference>
<evidence type="ECO:0000256" key="3">
    <source>
        <dbReference type="RuleBase" id="RU362119"/>
    </source>
</evidence>